<evidence type="ECO:0000313" key="16">
    <source>
        <dbReference type="EMBL" id="MEI5906459.1"/>
    </source>
</evidence>
<evidence type="ECO:0000256" key="1">
    <source>
        <dbReference type="ARBA" id="ARBA00000085"/>
    </source>
</evidence>
<dbReference type="RefSeq" id="WP_336585891.1">
    <property type="nucleotide sequence ID" value="NZ_JBBAXC010000003.1"/>
</dbReference>
<dbReference type="PANTHER" id="PTHR43065:SF46">
    <property type="entry name" value="C4-DICARBOXYLATE TRANSPORT SENSOR PROTEIN DCTB"/>
    <property type="match status" value="1"/>
</dbReference>
<evidence type="ECO:0000256" key="8">
    <source>
        <dbReference type="ARBA" id="ARBA00022741"/>
    </source>
</evidence>
<evidence type="ECO:0000259" key="15">
    <source>
        <dbReference type="PROSITE" id="PS50109"/>
    </source>
</evidence>
<evidence type="ECO:0000256" key="5">
    <source>
        <dbReference type="ARBA" id="ARBA00022553"/>
    </source>
</evidence>
<reference evidence="16 17" key="1">
    <citation type="journal article" date="2018" name="J. Microbiol.">
        <title>Bacillus spongiae sp. nov., isolated from sponge of Jeju Island.</title>
        <authorList>
            <person name="Lee G.E."/>
            <person name="Im W.T."/>
            <person name="Park J.S."/>
        </authorList>
    </citation>
    <scope>NUCLEOTIDE SEQUENCE [LARGE SCALE GENOMIC DNA]</scope>
    <source>
        <strain evidence="16 17">135PIL107-10</strain>
    </source>
</reference>
<feature type="transmembrane region" description="Helical" evidence="14">
    <location>
        <begin position="12"/>
        <end position="30"/>
    </location>
</feature>
<dbReference type="InterPro" id="IPR005467">
    <property type="entry name" value="His_kinase_dom"/>
</dbReference>
<keyword evidence="17" id="KW-1185">Reference proteome</keyword>
<dbReference type="GO" id="GO:0005524">
    <property type="term" value="F:ATP binding"/>
    <property type="evidence" value="ECO:0007669"/>
    <property type="project" value="UniProtKB-KW"/>
</dbReference>
<dbReference type="InterPro" id="IPR003661">
    <property type="entry name" value="HisK_dim/P_dom"/>
</dbReference>
<dbReference type="CDD" id="cd00082">
    <property type="entry name" value="HisKA"/>
    <property type="match status" value="1"/>
</dbReference>
<keyword evidence="10 16" id="KW-0067">ATP-binding</keyword>
<keyword evidence="9" id="KW-0418">Kinase</keyword>
<dbReference type="InterPro" id="IPR011620">
    <property type="entry name" value="Sig_transdc_His_kinase_LytS_TM"/>
</dbReference>
<dbReference type="SMART" id="SM00388">
    <property type="entry name" value="HisKA"/>
    <property type="match status" value="1"/>
</dbReference>
<dbReference type="InterPro" id="IPR036097">
    <property type="entry name" value="HisK_dim/P_sf"/>
</dbReference>
<dbReference type="SMART" id="SM00387">
    <property type="entry name" value="HATPase_c"/>
    <property type="match status" value="1"/>
</dbReference>
<dbReference type="InterPro" id="IPR036890">
    <property type="entry name" value="HATPase_C_sf"/>
</dbReference>
<keyword evidence="5" id="KW-0597">Phosphoprotein</keyword>
<gene>
    <name evidence="16" type="ORF">WAK64_05245</name>
</gene>
<name>A0ABU8HAW6_9BACI</name>
<feature type="transmembrane region" description="Helical" evidence="14">
    <location>
        <begin position="162"/>
        <end position="182"/>
    </location>
</feature>
<evidence type="ECO:0000256" key="3">
    <source>
        <dbReference type="ARBA" id="ARBA00012438"/>
    </source>
</evidence>
<feature type="transmembrane region" description="Helical" evidence="14">
    <location>
        <begin position="72"/>
        <end position="99"/>
    </location>
</feature>
<dbReference type="Pfam" id="PF07694">
    <property type="entry name" value="5TM-5TMR_LYT"/>
    <property type="match status" value="1"/>
</dbReference>
<dbReference type="InterPro" id="IPR003594">
    <property type="entry name" value="HATPase_dom"/>
</dbReference>
<proteinExistence type="predicted"/>
<dbReference type="PRINTS" id="PR00344">
    <property type="entry name" value="BCTRLSENSOR"/>
</dbReference>
<keyword evidence="13 14" id="KW-0472">Membrane</keyword>
<dbReference type="Pfam" id="PF02518">
    <property type="entry name" value="HATPase_c"/>
    <property type="match status" value="1"/>
</dbReference>
<comment type="caution">
    <text evidence="16">The sequence shown here is derived from an EMBL/GenBank/DDBJ whole genome shotgun (WGS) entry which is preliminary data.</text>
</comment>
<evidence type="ECO:0000256" key="10">
    <source>
        <dbReference type="ARBA" id="ARBA00022840"/>
    </source>
</evidence>
<organism evidence="16 17">
    <name type="scientific">Bacillus spongiae</name>
    <dbReference type="NCBI Taxonomy" id="2683610"/>
    <lineage>
        <taxon>Bacteria</taxon>
        <taxon>Bacillati</taxon>
        <taxon>Bacillota</taxon>
        <taxon>Bacilli</taxon>
        <taxon>Bacillales</taxon>
        <taxon>Bacillaceae</taxon>
        <taxon>Bacillus</taxon>
    </lineage>
</organism>
<dbReference type="Proteomes" id="UP001312865">
    <property type="component" value="Unassembled WGS sequence"/>
</dbReference>
<dbReference type="Pfam" id="PF00512">
    <property type="entry name" value="HisKA"/>
    <property type="match status" value="1"/>
</dbReference>
<evidence type="ECO:0000313" key="17">
    <source>
        <dbReference type="Proteomes" id="UP001312865"/>
    </source>
</evidence>
<feature type="transmembrane region" description="Helical" evidence="14">
    <location>
        <begin position="105"/>
        <end position="124"/>
    </location>
</feature>
<protein>
    <recommendedName>
        <fullName evidence="3">histidine kinase</fullName>
        <ecNumber evidence="3">2.7.13.3</ecNumber>
    </recommendedName>
</protein>
<accession>A0ABU8HAW6</accession>
<keyword evidence="4" id="KW-1003">Cell membrane</keyword>
<feature type="domain" description="Histidine kinase" evidence="15">
    <location>
        <begin position="210"/>
        <end position="417"/>
    </location>
</feature>
<dbReference type="Gene3D" id="3.30.565.10">
    <property type="entry name" value="Histidine kinase-like ATPase, C-terminal domain"/>
    <property type="match status" value="1"/>
</dbReference>
<comment type="subcellular location">
    <subcellularLocation>
        <location evidence="2">Cell membrane</location>
        <topology evidence="2">Multi-pass membrane protein</topology>
    </subcellularLocation>
</comment>
<evidence type="ECO:0000256" key="11">
    <source>
        <dbReference type="ARBA" id="ARBA00022989"/>
    </source>
</evidence>
<keyword evidence="12" id="KW-0902">Two-component regulatory system</keyword>
<feature type="transmembrane region" description="Helical" evidence="14">
    <location>
        <begin position="136"/>
        <end position="156"/>
    </location>
</feature>
<keyword evidence="8" id="KW-0547">Nucleotide-binding</keyword>
<dbReference type="SUPFAM" id="SSF55874">
    <property type="entry name" value="ATPase domain of HSP90 chaperone/DNA topoisomerase II/histidine kinase"/>
    <property type="match status" value="1"/>
</dbReference>
<evidence type="ECO:0000256" key="4">
    <source>
        <dbReference type="ARBA" id="ARBA00022475"/>
    </source>
</evidence>
<keyword evidence="7 14" id="KW-0812">Transmembrane</keyword>
<keyword evidence="11 14" id="KW-1133">Transmembrane helix</keyword>
<dbReference type="PROSITE" id="PS50109">
    <property type="entry name" value="HIS_KIN"/>
    <property type="match status" value="1"/>
</dbReference>
<dbReference type="Gene3D" id="1.10.287.130">
    <property type="match status" value="1"/>
</dbReference>
<evidence type="ECO:0000256" key="14">
    <source>
        <dbReference type="SAM" id="Phobius"/>
    </source>
</evidence>
<dbReference type="InterPro" id="IPR004358">
    <property type="entry name" value="Sig_transdc_His_kin-like_C"/>
</dbReference>
<dbReference type="SUPFAM" id="SSF47384">
    <property type="entry name" value="Homodimeric domain of signal transducing histidine kinase"/>
    <property type="match status" value="1"/>
</dbReference>
<evidence type="ECO:0000256" key="2">
    <source>
        <dbReference type="ARBA" id="ARBA00004651"/>
    </source>
</evidence>
<evidence type="ECO:0000256" key="7">
    <source>
        <dbReference type="ARBA" id="ARBA00022692"/>
    </source>
</evidence>
<sequence>MSLATIIKPLLVNYTIIFSLAINMNLILPFKVRKSPALNIRTFYGLSFGFTALLCMLNPIESLGETNFDLRMVLILVSTLYFGWSVGAITTTAVTIGRYFIGGKFFLVGIVINLTAFIIALIFRKSFMKWEKKYQLSIFIFIPYFLITTLILKISIDGLPIVFYLIYNSIFLFTFMALVYLIEKLTEVNKQIDEAAYFERLQTVGHMAAAFAHELRNPLTTVRGFIQHLSEGSNHKKLPEFSPIILEELDRTNRIITDYLSLAKPGKTKDEVFSIQQTIFETIQLLHPVANFQGVSILFDNHSTDKVLGDKHYFKQCLINILNNAIEAIEEKGEITIQTYRDEHKKTINISVIDNGIGMTADQIEKIGLPYYTTKTKGTGIGSMVVNKIIRDMDGTVRYYSEKGQWTKVVITLPLYQKIENN</sequence>
<evidence type="ECO:0000256" key="6">
    <source>
        <dbReference type="ARBA" id="ARBA00022679"/>
    </source>
</evidence>
<feature type="transmembrane region" description="Helical" evidence="14">
    <location>
        <begin position="42"/>
        <end position="60"/>
    </location>
</feature>
<dbReference type="EMBL" id="JBBAXC010000003">
    <property type="protein sequence ID" value="MEI5906459.1"/>
    <property type="molecule type" value="Genomic_DNA"/>
</dbReference>
<dbReference type="EC" id="2.7.13.3" evidence="3"/>
<evidence type="ECO:0000256" key="13">
    <source>
        <dbReference type="ARBA" id="ARBA00023136"/>
    </source>
</evidence>
<keyword evidence="6" id="KW-0808">Transferase</keyword>
<evidence type="ECO:0000256" key="9">
    <source>
        <dbReference type="ARBA" id="ARBA00022777"/>
    </source>
</evidence>
<comment type="catalytic activity">
    <reaction evidence="1">
        <text>ATP + protein L-histidine = ADP + protein N-phospho-L-histidine.</text>
        <dbReference type="EC" id="2.7.13.3"/>
    </reaction>
</comment>
<evidence type="ECO:0000256" key="12">
    <source>
        <dbReference type="ARBA" id="ARBA00023012"/>
    </source>
</evidence>
<dbReference type="PANTHER" id="PTHR43065">
    <property type="entry name" value="SENSOR HISTIDINE KINASE"/>
    <property type="match status" value="1"/>
</dbReference>